<organism evidence="2 3">
    <name type="scientific">Sparassis crispa</name>
    <dbReference type="NCBI Taxonomy" id="139825"/>
    <lineage>
        <taxon>Eukaryota</taxon>
        <taxon>Fungi</taxon>
        <taxon>Dikarya</taxon>
        <taxon>Basidiomycota</taxon>
        <taxon>Agaricomycotina</taxon>
        <taxon>Agaricomycetes</taxon>
        <taxon>Polyporales</taxon>
        <taxon>Sparassidaceae</taxon>
        <taxon>Sparassis</taxon>
    </lineage>
</organism>
<evidence type="ECO:0000313" key="2">
    <source>
        <dbReference type="EMBL" id="GBE83450.1"/>
    </source>
</evidence>
<feature type="domain" description="N-acetyltransferase" evidence="1">
    <location>
        <begin position="156"/>
        <end position="211"/>
    </location>
</feature>
<dbReference type="Gene3D" id="3.40.630.30">
    <property type="match status" value="1"/>
</dbReference>
<dbReference type="OrthoDB" id="2744543at2759"/>
<gene>
    <name evidence="2" type="ORF">SCP_0504990</name>
</gene>
<dbReference type="InterPro" id="IPR016181">
    <property type="entry name" value="Acyl_CoA_acyltransferase"/>
</dbReference>
<dbReference type="Pfam" id="PF00583">
    <property type="entry name" value="Acetyltransf_1"/>
    <property type="match status" value="1"/>
</dbReference>
<reference evidence="2 3" key="1">
    <citation type="journal article" date="2018" name="Sci. Rep.">
        <title>Genome sequence of the cauliflower mushroom Sparassis crispa (Hanabiratake) and its association with beneficial usage.</title>
        <authorList>
            <person name="Kiyama R."/>
            <person name="Furutani Y."/>
            <person name="Kawaguchi K."/>
            <person name="Nakanishi T."/>
        </authorList>
    </citation>
    <scope>NUCLEOTIDE SEQUENCE [LARGE SCALE GENOMIC DNA]</scope>
</reference>
<dbReference type="PANTHER" id="PTHR42791">
    <property type="entry name" value="GNAT FAMILY ACETYLTRANSFERASE"/>
    <property type="match status" value="1"/>
</dbReference>
<dbReference type="InParanoid" id="A0A401GMP1"/>
<evidence type="ECO:0000313" key="3">
    <source>
        <dbReference type="Proteomes" id="UP000287166"/>
    </source>
</evidence>
<proteinExistence type="predicted"/>
<keyword evidence="3" id="KW-1185">Reference proteome</keyword>
<dbReference type="InterPro" id="IPR052523">
    <property type="entry name" value="Trichothecene_AcTrans"/>
</dbReference>
<dbReference type="GeneID" id="38780367"/>
<evidence type="ECO:0000259" key="1">
    <source>
        <dbReference type="Pfam" id="PF00583"/>
    </source>
</evidence>
<comment type="caution">
    <text evidence="2">The sequence shown here is derived from an EMBL/GenBank/DDBJ whole genome shotgun (WGS) entry which is preliminary data.</text>
</comment>
<dbReference type="AlphaFoldDB" id="A0A401GMP1"/>
<sequence>MVKDVECAFSSWELQSDAVKVEPLRYAEVSKAVKSGVAANLPDPLSRYLLYDNPDVNRSVFLDQRYRVIYSLGISDAVHRHVAFTVNHGDSLIILEPAPNSLPPKKCLERIAGAVRGTIVRYLELFNSKEQKKRSKEFKEQVEATLKTTIGDQVDDMMLLEGFCTTPDKQGRGYGTALAKHVGAIADAQGRSTWLLSSNVANTGYYENLDFWTVGEFSLGDNNPTWKKPPIIIRIMVRKPHDTAQDSDFESVTEYK</sequence>
<name>A0A401GMP1_9APHY</name>
<dbReference type="CDD" id="cd04301">
    <property type="entry name" value="NAT_SF"/>
    <property type="match status" value="1"/>
</dbReference>
<dbReference type="InterPro" id="IPR000182">
    <property type="entry name" value="GNAT_dom"/>
</dbReference>
<protein>
    <recommendedName>
        <fullName evidence="1">N-acetyltransferase domain-containing protein</fullName>
    </recommendedName>
</protein>
<dbReference type="GO" id="GO:0016747">
    <property type="term" value="F:acyltransferase activity, transferring groups other than amino-acyl groups"/>
    <property type="evidence" value="ECO:0007669"/>
    <property type="project" value="InterPro"/>
</dbReference>
<dbReference type="Proteomes" id="UP000287166">
    <property type="component" value="Unassembled WGS sequence"/>
</dbReference>
<accession>A0A401GMP1</accession>
<dbReference type="STRING" id="139825.A0A401GMP1"/>
<dbReference type="SUPFAM" id="SSF55729">
    <property type="entry name" value="Acyl-CoA N-acyltransferases (Nat)"/>
    <property type="match status" value="1"/>
</dbReference>
<dbReference type="EMBL" id="BFAD01000005">
    <property type="protein sequence ID" value="GBE83450.1"/>
    <property type="molecule type" value="Genomic_DNA"/>
</dbReference>
<dbReference type="RefSeq" id="XP_027614363.1">
    <property type="nucleotide sequence ID" value="XM_027758562.1"/>
</dbReference>
<dbReference type="PANTHER" id="PTHR42791:SF1">
    <property type="entry name" value="N-ACETYLTRANSFERASE DOMAIN-CONTAINING PROTEIN"/>
    <property type="match status" value="1"/>
</dbReference>